<dbReference type="InterPro" id="IPR015421">
    <property type="entry name" value="PyrdxlP-dep_Trfase_major"/>
</dbReference>
<keyword evidence="4 5" id="KW-0663">Pyridoxal phosphate</keyword>
<gene>
    <name evidence="8" type="ORF">HD556DRAFT_1433760</name>
</gene>
<dbReference type="SUPFAM" id="SSF53383">
    <property type="entry name" value="PLP-dependent transferases"/>
    <property type="match status" value="1"/>
</dbReference>
<keyword evidence="9" id="KW-1185">Reference proteome</keyword>
<feature type="compositionally biased region" description="Low complexity" evidence="6">
    <location>
        <begin position="346"/>
        <end position="357"/>
    </location>
</feature>
<dbReference type="InterPro" id="IPR050087">
    <property type="entry name" value="AON_synthase_class-II"/>
</dbReference>
<proteinExistence type="inferred from homology"/>
<dbReference type="GeneID" id="64599017"/>
<dbReference type="GO" id="GO:0016740">
    <property type="term" value="F:transferase activity"/>
    <property type="evidence" value="ECO:0007669"/>
    <property type="project" value="UniProtKB-KW"/>
</dbReference>
<dbReference type="InterPro" id="IPR015424">
    <property type="entry name" value="PyrdxlP-dep_Trfase"/>
</dbReference>
<dbReference type="GO" id="GO:0009102">
    <property type="term" value="P:biotin biosynthetic process"/>
    <property type="evidence" value="ECO:0007669"/>
    <property type="project" value="TreeGrafter"/>
</dbReference>
<dbReference type="Gene3D" id="3.40.640.10">
    <property type="entry name" value="Type I PLP-dependent aspartate aminotransferase-like (Major domain)"/>
    <property type="match status" value="1"/>
</dbReference>
<evidence type="ECO:0000256" key="4">
    <source>
        <dbReference type="ARBA" id="ARBA00022898"/>
    </source>
</evidence>
<dbReference type="Pfam" id="PF00155">
    <property type="entry name" value="Aminotran_1_2"/>
    <property type="match status" value="1"/>
</dbReference>
<reference evidence="8" key="1">
    <citation type="journal article" date="2020" name="New Phytol.">
        <title>Comparative genomics reveals dynamic genome evolution in host specialist ectomycorrhizal fungi.</title>
        <authorList>
            <person name="Lofgren L.A."/>
            <person name="Nguyen N.H."/>
            <person name="Vilgalys R."/>
            <person name="Ruytinx J."/>
            <person name="Liao H.L."/>
            <person name="Branco S."/>
            <person name="Kuo A."/>
            <person name="LaButti K."/>
            <person name="Lipzen A."/>
            <person name="Andreopoulos W."/>
            <person name="Pangilinan J."/>
            <person name="Riley R."/>
            <person name="Hundley H."/>
            <person name="Na H."/>
            <person name="Barry K."/>
            <person name="Grigoriev I.V."/>
            <person name="Stajich J.E."/>
            <person name="Kennedy P.G."/>
        </authorList>
    </citation>
    <scope>NUCLEOTIDE SEQUENCE</scope>
    <source>
        <strain evidence="8">S12</strain>
    </source>
</reference>
<dbReference type="Gene3D" id="3.90.1150.10">
    <property type="entry name" value="Aspartate Aminotransferase, domain 1"/>
    <property type="match status" value="1"/>
</dbReference>
<evidence type="ECO:0000313" key="9">
    <source>
        <dbReference type="Proteomes" id="UP000719766"/>
    </source>
</evidence>
<evidence type="ECO:0000256" key="5">
    <source>
        <dbReference type="RuleBase" id="RU003693"/>
    </source>
</evidence>
<evidence type="ECO:0000313" key="8">
    <source>
        <dbReference type="EMBL" id="KAG1789243.1"/>
    </source>
</evidence>
<dbReference type="GO" id="GO:0030170">
    <property type="term" value="F:pyridoxal phosphate binding"/>
    <property type="evidence" value="ECO:0007669"/>
    <property type="project" value="InterPro"/>
</dbReference>
<sequence length="458" mass="50091">MSSLNDKLAAALSSREKRRIRRRLPVSASPVLPSADFTSNDYLSLATSSTLRTAFQRALSTAPKILGSGGSRLLVPTPAHLALENRLERFFGAEKALLFNSGFDANVAFFSAIPQPGDVILYDEHIHASVHDGMGASRVDPSSLIKFSHNSVAALKRLLRKLLHERDDLRDGRASAFVAVESLYSMDGTFAPLHEIVHCVEELLPRNNGYVIVDEAHATGIYGPQGRGMVAALGLEGRVLARLHTFGKALAGSGAAILTTELIRDYLLNYGRPLIYTTTLTYANIIGVECAFDMLENGSAEVTQLALHLLDLSRYFLELLRPHLQSAPPELLCLPGHLRTDDHNDSTNSPSDTSNTSFPPPTPIIPLLTPHPHSLAAHLASLPQPLFTKAITWPTVPVGTSRVRVCLHAGHTRDDVRRLVDGIVDWVQAWVAREKEVERQWLNVAEGEGVGVWMESKL</sequence>
<dbReference type="OrthoDB" id="2382073at2759"/>
<accession>A0A9P7AIR6</accession>
<dbReference type="InterPro" id="IPR015422">
    <property type="entry name" value="PyrdxlP-dep_Trfase_small"/>
</dbReference>
<evidence type="ECO:0000259" key="7">
    <source>
        <dbReference type="Pfam" id="PF00155"/>
    </source>
</evidence>
<organism evidence="8 9">
    <name type="scientific">Suillus plorans</name>
    <dbReference type="NCBI Taxonomy" id="116603"/>
    <lineage>
        <taxon>Eukaryota</taxon>
        <taxon>Fungi</taxon>
        <taxon>Dikarya</taxon>
        <taxon>Basidiomycota</taxon>
        <taxon>Agaricomycotina</taxon>
        <taxon>Agaricomycetes</taxon>
        <taxon>Agaricomycetidae</taxon>
        <taxon>Boletales</taxon>
        <taxon>Suillineae</taxon>
        <taxon>Suillaceae</taxon>
        <taxon>Suillus</taxon>
    </lineage>
</organism>
<dbReference type="InterPro" id="IPR004839">
    <property type="entry name" value="Aminotransferase_I/II_large"/>
</dbReference>
<feature type="domain" description="Aminotransferase class I/classII large" evidence="7">
    <location>
        <begin position="36"/>
        <end position="423"/>
    </location>
</feature>
<comment type="similarity">
    <text evidence="2">Belongs to the class-II pyridoxal-phosphate-dependent aminotransferase family. BioF subfamily.</text>
</comment>
<dbReference type="PANTHER" id="PTHR13693:SF77">
    <property type="entry name" value="8-AMINO-7-OXONONANOATE SYNTHASE"/>
    <property type="match status" value="1"/>
</dbReference>
<dbReference type="PANTHER" id="PTHR13693">
    <property type="entry name" value="CLASS II AMINOTRANSFERASE/8-AMINO-7-OXONONANOATE SYNTHASE"/>
    <property type="match status" value="1"/>
</dbReference>
<feature type="region of interest" description="Disordered" evidence="6">
    <location>
        <begin position="335"/>
        <end position="363"/>
    </location>
</feature>
<evidence type="ECO:0000256" key="1">
    <source>
        <dbReference type="ARBA" id="ARBA00001933"/>
    </source>
</evidence>
<protein>
    <submittedName>
        <fullName evidence="8">PLP-dependent transferase</fullName>
    </submittedName>
</protein>
<dbReference type="InterPro" id="IPR001917">
    <property type="entry name" value="Aminotrans_II_pyridoxalP_BS"/>
</dbReference>
<name>A0A9P7AIR6_9AGAM</name>
<evidence type="ECO:0000256" key="3">
    <source>
        <dbReference type="ARBA" id="ARBA00022679"/>
    </source>
</evidence>
<evidence type="ECO:0000256" key="6">
    <source>
        <dbReference type="SAM" id="MobiDB-lite"/>
    </source>
</evidence>
<dbReference type="RefSeq" id="XP_041156345.1">
    <property type="nucleotide sequence ID" value="XM_041305253.1"/>
</dbReference>
<comment type="caution">
    <text evidence="8">The sequence shown here is derived from an EMBL/GenBank/DDBJ whole genome shotgun (WGS) entry which is preliminary data.</text>
</comment>
<dbReference type="AlphaFoldDB" id="A0A9P7AIR6"/>
<evidence type="ECO:0000256" key="2">
    <source>
        <dbReference type="ARBA" id="ARBA00010008"/>
    </source>
</evidence>
<comment type="cofactor">
    <cofactor evidence="1 5">
        <name>pyridoxal 5'-phosphate</name>
        <dbReference type="ChEBI" id="CHEBI:597326"/>
    </cofactor>
</comment>
<keyword evidence="3 8" id="KW-0808">Transferase</keyword>
<dbReference type="PROSITE" id="PS00599">
    <property type="entry name" value="AA_TRANSFER_CLASS_2"/>
    <property type="match status" value="1"/>
</dbReference>
<dbReference type="Proteomes" id="UP000719766">
    <property type="component" value="Unassembled WGS sequence"/>
</dbReference>
<dbReference type="EMBL" id="JABBWE010000060">
    <property type="protein sequence ID" value="KAG1789243.1"/>
    <property type="molecule type" value="Genomic_DNA"/>
</dbReference>